<reference evidence="3" key="1">
    <citation type="journal article" date="2014" name="Nat. Genet.">
        <title>Genome of the human hookworm Necator americanus.</title>
        <authorList>
            <person name="Tang Y.T."/>
            <person name="Gao X."/>
            <person name="Rosa B.A."/>
            <person name="Abubucker S."/>
            <person name="Hallsworth-Pepin K."/>
            <person name="Martin J."/>
            <person name="Tyagi R."/>
            <person name="Heizer E."/>
            <person name="Zhang X."/>
            <person name="Bhonagiri-Palsikar V."/>
            <person name="Minx P."/>
            <person name="Warren W.C."/>
            <person name="Wang Q."/>
            <person name="Zhan B."/>
            <person name="Hotez P.J."/>
            <person name="Sternberg P.W."/>
            <person name="Dougall A."/>
            <person name="Gaze S.T."/>
            <person name="Mulvenna J."/>
            <person name="Sotillo J."/>
            <person name="Ranganathan S."/>
            <person name="Rabelo E.M."/>
            <person name="Wilson R.K."/>
            <person name="Felgner P.L."/>
            <person name="Bethony J."/>
            <person name="Hawdon J.M."/>
            <person name="Gasser R.B."/>
            <person name="Loukas A."/>
            <person name="Mitreva M."/>
        </authorList>
    </citation>
    <scope>NUCLEOTIDE SEQUENCE [LARGE SCALE GENOMIC DNA]</scope>
</reference>
<dbReference type="AlphaFoldDB" id="W2TE61"/>
<keyword evidence="3" id="KW-1185">Reference proteome</keyword>
<accession>W2TE61</accession>
<gene>
    <name evidence="2" type="ORF">NECAME_02604</name>
</gene>
<evidence type="ECO:0000256" key="1">
    <source>
        <dbReference type="SAM" id="MobiDB-lite"/>
    </source>
</evidence>
<proteinExistence type="predicted"/>
<evidence type="ECO:0000313" key="2">
    <source>
        <dbReference type="EMBL" id="ETN79486.1"/>
    </source>
</evidence>
<dbReference type="KEGG" id="nai:NECAME_02604"/>
<feature type="region of interest" description="Disordered" evidence="1">
    <location>
        <begin position="1"/>
        <end position="39"/>
    </location>
</feature>
<organism evidence="2 3">
    <name type="scientific">Necator americanus</name>
    <name type="common">Human hookworm</name>
    <dbReference type="NCBI Taxonomy" id="51031"/>
    <lineage>
        <taxon>Eukaryota</taxon>
        <taxon>Metazoa</taxon>
        <taxon>Ecdysozoa</taxon>
        <taxon>Nematoda</taxon>
        <taxon>Chromadorea</taxon>
        <taxon>Rhabditida</taxon>
        <taxon>Rhabditina</taxon>
        <taxon>Rhabditomorpha</taxon>
        <taxon>Strongyloidea</taxon>
        <taxon>Ancylostomatidae</taxon>
        <taxon>Bunostominae</taxon>
        <taxon>Necator</taxon>
    </lineage>
</organism>
<evidence type="ECO:0000313" key="3">
    <source>
        <dbReference type="Proteomes" id="UP000053676"/>
    </source>
</evidence>
<sequence length="85" mass="9691">MSYYHPDSSLRSSRNGTSKDDITIPLSVRESPIPPPPHHLIDLTRDRAREETLMKYQLHTSVLSSTALDVFSGREARISQNTRQK</sequence>
<dbReference type="Proteomes" id="UP000053676">
    <property type="component" value="Unassembled WGS sequence"/>
</dbReference>
<dbReference type="EMBL" id="KI659468">
    <property type="protein sequence ID" value="ETN79486.1"/>
    <property type="molecule type" value="Genomic_DNA"/>
</dbReference>
<protein>
    <submittedName>
        <fullName evidence="2">Uncharacterized protein</fullName>
    </submittedName>
</protein>
<name>W2TE61_NECAM</name>